<gene>
    <name evidence="2" type="ORF">BCR42DRAFT_415431</name>
</gene>
<organism evidence="2 3">
    <name type="scientific">Absidia repens</name>
    <dbReference type="NCBI Taxonomy" id="90262"/>
    <lineage>
        <taxon>Eukaryota</taxon>
        <taxon>Fungi</taxon>
        <taxon>Fungi incertae sedis</taxon>
        <taxon>Mucoromycota</taxon>
        <taxon>Mucoromycotina</taxon>
        <taxon>Mucoromycetes</taxon>
        <taxon>Mucorales</taxon>
        <taxon>Cunninghamellaceae</taxon>
        <taxon>Absidia</taxon>
    </lineage>
</organism>
<name>A0A1X2IHK7_9FUNG</name>
<comment type="caution">
    <text evidence="2">The sequence shown here is derived from an EMBL/GenBank/DDBJ whole genome shotgun (WGS) entry which is preliminary data.</text>
</comment>
<proteinExistence type="predicted"/>
<protein>
    <submittedName>
        <fullName evidence="2">Uncharacterized protein</fullName>
    </submittedName>
</protein>
<sequence length="53" mass="6019">MPAINPEKHPHLSQINNTIKDVKESVKETVKNTGISHDQQEKRPQDGKTNPME</sequence>
<evidence type="ECO:0000313" key="2">
    <source>
        <dbReference type="EMBL" id="ORZ16605.1"/>
    </source>
</evidence>
<dbReference type="Proteomes" id="UP000193560">
    <property type="component" value="Unassembled WGS sequence"/>
</dbReference>
<dbReference type="AlphaFoldDB" id="A0A1X2IHK7"/>
<keyword evidence="3" id="KW-1185">Reference proteome</keyword>
<dbReference type="EMBL" id="MCGE01000011">
    <property type="protein sequence ID" value="ORZ16605.1"/>
    <property type="molecule type" value="Genomic_DNA"/>
</dbReference>
<accession>A0A1X2IHK7</accession>
<evidence type="ECO:0000256" key="1">
    <source>
        <dbReference type="SAM" id="MobiDB-lite"/>
    </source>
</evidence>
<feature type="region of interest" description="Disordered" evidence="1">
    <location>
        <begin position="23"/>
        <end position="53"/>
    </location>
</feature>
<dbReference type="OrthoDB" id="2268597at2759"/>
<reference evidence="2 3" key="1">
    <citation type="submission" date="2016-07" db="EMBL/GenBank/DDBJ databases">
        <title>Pervasive Adenine N6-methylation of Active Genes in Fungi.</title>
        <authorList>
            <consortium name="DOE Joint Genome Institute"/>
            <person name="Mondo S.J."/>
            <person name="Dannebaum R.O."/>
            <person name="Kuo R.C."/>
            <person name="Labutti K."/>
            <person name="Haridas S."/>
            <person name="Kuo A."/>
            <person name="Salamov A."/>
            <person name="Ahrendt S.R."/>
            <person name="Lipzen A."/>
            <person name="Sullivan W."/>
            <person name="Andreopoulos W.B."/>
            <person name="Clum A."/>
            <person name="Lindquist E."/>
            <person name="Daum C."/>
            <person name="Ramamoorthy G.K."/>
            <person name="Gryganskyi A."/>
            <person name="Culley D."/>
            <person name="Magnuson J.K."/>
            <person name="James T.Y."/>
            <person name="O'Malley M.A."/>
            <person name="Stajich J.E."/>
            <person name="Spatafora J.W."/>
            <person name="Visel A."/>
            <person name="Grigoriev I.V."/>
        </authorList>
    </citation>
    <scope>NUCLEOTIDE SEQUENCE [LARGE SCALE GENOMIC DNA]</scope>
    <source>
        <strain evidence="2 3">NRRL 1336</strain>
    </source>
</reference>
<evidence type="ECO:0000313" key="3">
    <source>
        <dbReference type="Proteomes" id="UP000193560"/>
    </source>
</evidence>